<keyword evidence="1" id="KW-0812">Transmembrane</keyword>
<dbReference type="AlphaFoldDB" id="A0A255Z8N8"/>
<dbReference type="EMBL" id="NOXU01000006">
    <property type="protein sequence ID" value="OYQ37917.1"/>
    <property type="molecule type" value="Genomic_DNA"/>
</dbReference>
<feature type="transmembrane region" description="Helical" evidence="1">
    <location>
        <begin position="58"/>
        <end position="79"/>
    </location>
</feature>
<name>A0A255Z8N8_9PROT</name>
<organism evidence="2 3">
    <name type="scientific">Niveispirillum lacus</name>
    <dbReference type="NCBI Taxonomy" id="1981099"/>
    <lineage>
        <taxon>Bacteria</taxon>
        <taxon>Pseudomonadati</taxon>
        <taxon>Pseudomonadota</taxon>
        <taxon>Alphaproteobacteria</taxon>
        <taxon>Rhodospirillales</taxon>
        <taxon>Azospirillaceae</taxon>
        <taxon>Niveispirillum</taxon>
    </lineage>
</organism>
<sequence length="80" mass="9165">MEINLILLIGPTISALLLLAVPGWQRQRIEARMRAGDDRFLDEQWSYRSYPWLRDPTVLRGIGLTILGLEAIYLGLVWLG</sequence>
<reference evidence="2 3" key="1">
    <citation type="submission" date="2017-07" db="EMBL/GenBank/DDBJ databases">
        <title>Niveispirillum cyanobacteriorum sp. nov., isolated from cyanobacterial aggregates in a eutrophic lake.</title>
        <authorList>
            <person name="Cai H."/>
        </authorList>
    </citation>
    <scope>NUCLEOTIDE SEQUENCE [LARGE SCALE GENOMIC DNA]</scope>
    <source>
        <strain evidence="3">TH1-14</strain>
    </source>
</reference>
<feature type="transmembrane region" description="Helical" evidence="1">
    <location>
        <begin position="6"/>
        <end position="24"/>
    </location>
</feature>
<protein>
    <submittedName>
        <fullName evidence="2">Uncharacterized protein</fullName>
    </submittedName>
</protein>
<gene>
    <name evidence="2" type="ORF">CHU95_00150</name>
</gene>
<keyword evidence="1" id="KW-1133">Transmembrane helix</keyword>
<dbReference type="OrthoDB" id="8480229at2"/>
<comment type="caution">
    <text evidence="2">The sequence shown here is derived from an EMBL/GenBank/DDBJ whole genome shotgun (WGS) entry which is preliminary data.</text>
</comment>
<dbReference type="Proteomes" id="UP000216998">
    <property type="component" value="Unassembled WGS sequence"/>
</dbReference>
<accession>A0A255Z8N8</accession>
<keyword evidence="1" id="KW-0472">Membrane</keyword>
<dbReference type="RefSeq" id="WP_094452519.1">
    <property type="nucleotide sequence ID" value="NZ_NOXU01000006.1"/>
</dbReference>
<keyword evidence="3" id="KW-1185">Reference proteome</keyword>
<evidence type="ECO:0000256" key="1">
    <source>
        <dbReference type="SAM" id="Phobius"/>
    </source>
</evidence>
<evidence type="ECO:0000313" key="3">
    <source>
        <dbReference type="Proteomes" id="UP000216998"/>
    </source>
</evidence>
<evidence type="ECO:0000313" key="2">
    <source>
        <dbReference type="EMBL" id="OYQ37917.1"/>
    </source>
</evidence>
<proteinExistence type="predicted"/>